<dbReference type="Proteomes" id="UP000700706">
    <property type="component" value="Unassembled WGS sequence"/>
</dbReference>
<protein>
    <submittedName>
        <fullName evidence="9">AI-2E family transporter</fullName>
    </submittedName>
</protein>
<feature type="transmembrane region" description="Helical" evidence="8">
    <location>
        <begin position="149"/>
        <end position="169"/>
    </location>
</feature>
<evidence type="ECO:0000256" key="1">
    <source>
        <dbReference type="ARBA" id="ARBA00004651"/>
    </source>
</evidence>
<feature type="transmembrane region" description="Helical" evidence="8">
    <location>
        <begin position="61"/>
        <end position="82"/>
    </location>
</feature>
<evidence type="ECO:0000256" key="4">
    <source>
        <dbReference type="ARBA" id="ARBA00022475"/>
    </source>
</evidence>
<proteinExistence type="inferred from homology"/>
<keyword evidence="5 8" id="KW-0812">Transmembrane</keyword>
<reference evidence="9" key="1">
    <citation type="submission" date="2020-06" db="EMBL/GenBank/DDBJ databases">
        <title>Stable isotope informed genome-resolved metagenomics uncovers potential trophic interactions in rhizosphere soil.</title>
        <authorList>
            <person name="Starr E.P."/>
            <person name="Shi S."/>
            <person name="Blazewicz S.J."/>
            <person name="Koch B.J."/>
            <person name="Probst A.J."/>
            <person name="Hungate B.A."/>
            <person name="Pett-Ridge J."/>
            <person name="Firestone M.K."/>
            <person name="Banfield J.F."/>
        </authorList>
    </citation>
    <scope>NUCLEOTIDE SEQUENCE</scope>
    <source>
        <strain evidence="9">YM_69_17</strain>
    </source>
</reference>
<dbReference type="EMBL" id="JAEKLZ010000118">
    <property type="protein sequence ID" value="MBW8724576.1"/>
    <property type="molecule type" value="Genomic_DNA"/>
</dbReference>
<evidence type="ECO:0000256" key="8">
    <source>
        <dbReference type="SAM" id="Phobius"/>
    </source>
</evidence>
<name>A0A952FLM8_9PROT</name>
<evidence type="ECO:0000256" key="5">
    <source>
        <dbReference type="ARBA" id="ARBA00022692"/>
    </source>
</evidence>
<feature type="transmembrane region" description="Helical" evidence="8">
    <location>
        <begin position="12"/>
        <end position="41"/>
    </location>
</feature>
<dbReference type="Pfam" id="PF01594">
    <property type="entry name" value="AI-2E_transport"/>
    <property type="match status" value="1"/>
</dbReference>
<evidence type="ECO:0000256" key="6">
    <source>
        <dbReference type="ARBA" id="ARBA00022989"/>
    </source>
</evidence>
<feature type="transmembrane region" description="Helical" evidence="8">
    <location>
        <begin position="311"/>
        <end position="341"/>
    </location>
</feature>
<gene>
    <name evidence="9" type="ORF">JF625_05395</name>
</gene>
<keyword evidence="4" id="KW-1003">Cell membrane</keyword>
<keyword evidence="6 8" id="KW-1133">Transmembrane helix</keyword>
<dbReference type="PANTHER" id="PTHR21716:SF53">
    <property type="entry name" value="PERMEASE PERM-RELATED"/>
    <property type="match status" value="1"/>
</dbReference>
<keyword evidence="3" id="KW-0813">Transport</keyword>
<dbReference type="InterPro" id="IPR002549">
    <property type="entry name" value="AI-2E-like"/>
</dbReference>
<evidence type="ECO:0000256" key="7">
    <source>
        <dbReference type="ARBA" id="ARBA00023136"/>
    </source>
</evidence>
<evidence type="ECO:0000313" key="9">
    <source>
        <dbReference type="EMBL" id="MBW8724576.1"/>
    </source>
</evidence>
<dbReference type="GO" id="GO:0055085">
    <property type="term" value="P:transmembrane transport"/>
    <property type="evidence" value="ECO:0007669"/>
    <property type="project" value="TreeGrafter"/>
</dbReference>
<dbReference type="AlphaFoldDB" id="A0A952FLM8"/>
<evidence type="ECO:0000256" key="2">
    <source>
        <dbReference type="ARBA" id="ARBA00009773"/>
    </source>
</evidence>
<comment type="caution">
    <text evidence="9">The sequence shown here is derived from an EMBL/GenBank/DDBJ whole genome shotgun (WGS) entry which is preliminary data.</text>
</comment>
<feature type="transmembrane region" description="Helical" evidence="8">
    <location>
        <begin position="210"/>
        <end position="238"/>
    </location>
</feature>
<comment type="subcellular location">
    <subcellularLocation>
        <location evidence="1">Cell membrane</location>
        <topology evidence="1">Multi-pass membrane protein</topology>
    </subcellularLocation>
</comment>
<dbReference type="PANTHER" id="PTHR21716">
    <property type="entry name" value="TRANSMEMBRANE PROTEIN"/>
    <property type="match status" value="1"/>
</dbReference>
<feature type="transmembrane region" description="Helical" evidence="8">
    <location>
        <begin position="270"/>
        <end position="291"/>
    </location>
</feature>
<feature type="transmembrane region" description="Helical" evidence="8">
    <location>
        <begin position="244"/>
        <end position="263"/>
    </location>
</feature>
<sequence>MNGTSQIRFWLIGFVVFCLLVWLLSGVLAPFVTGMIIAYLLDPACDRLQRLGLPRWLATTVLLLLFVILAILAVLIVVPILINQVTGLISAAPDYVARASARLQPLIAELRHRVSAANFNEIQKAVSQYAGSAVSWIGTVIGSLWQGGMALIDLLSLVFITPVVAFYMLRDWDHMIEGIDSNLPVAQRETIRGLGREVNHTLSRFIRGQLIVCLLLGLFYAIALTVVGLNFGLLVGLMTGILSIIPYVGSLVGLVSSMGIAFVQYDDWTMWAVVLGIFLLGQFLEGNFEFLEGNFVTPKLVGESVGLHPVWVIFALLAAGSLFGFTGVMLAVPMAAVIGVLTRFALHRYRQSALYRQPPSDPPDMDIPTVS</sequence>
<evidence type="ECO:0000313" key="10">
    <source>
        <dbReference type="Proteomes" id="UP000700706"/>
    </source>
</evidence>
<accession>A0A952FLM8</accession>
<organism evidence="9 10">
    <name type="scientific">Inquilinus limosus</name>
    <dbReference type="NCBI Taxonomy" id="171674"/>
    <lineage>
        <taxon>Bacteria</taxon>
        <taxon>Pseudomonadati</taxon>
        <taxon>Pseudomonadota</taxon>
        <taxon>Alphaproteobacteria</taxon>
        <taxon>Rhodospirillales</taxon>
        <taxon>Rhodospirillaceae</taxon>
        <taxon>Inquilinus</taxon>
    </lineage>
</organism>
<comment type="similarity">
    <text evidence="2">Belongs to the autoinducer-2 exporter (AI-2E) (TC 2.A.86) family.</text>
</comment>
<evidence type="ECO:0000256" key="3">
    <source>
        <dbReference type="ARBA" id="ARBA00022448"/>
    </source>
</evidence>
<dbReference type="GO" id="GO:0005886">
    <property type="term" value="C:plasma membrane"/>
    <property type="evidence" value="ECO:0007669"/>
    <property type="project" value="UniProtKB-SubCell"/>
</dbReference>
<keyword evidence="7 8" id="KW-0472">Membrane</keyword>